<name>A0AAE1U1Z5_9EUCA</name>
<dbReference type="Pfam" id="PF03184">
    <property type="entry name" value="DDE_1"/>
    <property type="match status" value="1"/>
</dbReference>
<evidence type="ECO:0000259" key="1">
    <source>
        <dbReference type="Pfam" id="PF03184"/>
    </source>
</evidence>
<feature type="domain" description="DDE-1" evidence="1">
    <location>
        <begin position="10"/>
        <end position="62"/>
    </location>
</feature>
<sequence>MGSCQSIASLQNLSNNIKLAFLPPNMTSLLQPCDQGLIQTFKSYYQRSTMAAAVKKTNEENQTLRDF</sequence>
<gene>
    <name evidence="2" type="ORF">Pmani_021621</name>
</gene>
<reference evidence="2" key="1">
    <citation type="submission" date="2023-11" db="EMBL/GenBank/DDBJ databases">
        <title>Genome assemblies of two species of porcelain crab, Petrolisthes cinctipes and Petrolisthes manimaculis (Anomura: Porcellanidae).</title>
        <authorList>
            <person name="Angst P."/>
        </authorList>
    </citation>
    <scope>NUCLEOTIDE SEQUENCE</scope>
    <source>
        <strain evidence="2">PB745_02</strain>
        <tissue evidence="2">Gill</tissue>
    </source>
</reference>
<dbReference type="GO" id="GO:0003676">
    <property type="term" value="F:nucleic acid binding"/>
    <property type="evidence" value="ECO:0007669"/>
    <property type="project" value="InterPro"/>
</dbReference>
<dbReference type="InterPro" id="IPR004875">
    <property type="entry name" value="DDE_SF_endonuclease_dom"/>
</dbReference>
<dbReference type="EMBL" id="JAWZYT010002113">
    <property type="protein sequence ID" value="KAK4306572.1"/>
    <property type="molecule type" value="Genomic_DNA"/>
</dbReference>
<comment type="caution">
    <text evidence="2">The sequence shown here is derived from an EMBL/GenBank/DDBJ whole genome shotgun (WGS) entry which is preliminary data.</text>
</comment>
<dbReference type="AlphaFoldDB" id="A0AAE1U1Z5"/>
<keyword evidence="3" id="KW-1185">Reference proteome</keyword>
<protein>
    <recommendedName>
        <fullName evidence="1">DDE-1 domain-containing protein</fullName>
    </recommendedName>
</protein>
<organism evidence="2 3">
    <name type="scientific">Petrolisthes manimaculis</name>
    <dbReference type="NCBI Taxonomy" id="1843537"/>
    <lineage>
        <taxon>Eukaryota</taxon>
        <taxon>Metazoa</taxon>
        <taxon>Ecdysozoa</taxon>
        <taxon>Arthropoda</taxon>
        <taxon>Crustacea</taxon>
        <taxon>Multicrustacea</taxon>
        <taxon>Malacostraca</taxon>
        <taxon>Eumalacostraca</taxon>
        <taxon>Eucarida</taxon>
        <taxon>Decapoda</taxon>
        <taxon>Pleocyemata</taxon>
        <taxon>Anomura</taxon>
        <taxon>Galatheoidea</taxon>
        <taxon>Porcellanidae</taxon>
        <taxon>Petrolisthes</taxon>
    </lineage>
</organism>
<evidence type="ECO:0000313" key="3">
    <source>
        <dbReference type="Proteomes" id="UP001292094"/>
    </source>
</evidence>
<dbReference type="Proteomes" id="UP001292094">
    <property type="component" value="Unassembled WGS sequence"/>
</dbReference>
<accession>A0AAE1U1Z5</accession>
<proteinExistence type="predicted"/>
<evidence type="ECO:0000313" key="2">
    <source>
        <dbReference type="EMBL" id="KAK4306572.1"/>
    </source>
</evidence>